<evidence type="ECO:0000313" key="6">
    <source>
        <dbReference type="Proteomes" id="UP000681967"/>
    </source>
</evidence>
<evidence type="ECO:0000256" key="2">
    <source>
        <dbReference type="ARBA" id="ARBA00022490"/>
    </source>
</evidence>
<sequence length="79" mass="9071">MSEDDIFQTTKFVIQALDALKNEYEKILENLVQSAKILSSNKIEEKINLLRNSMNMIDLGIDEAHVMIQLDNYLQNVDG</sequence>
<evidence type="ECO:0000313" key="5">
    <source>
        <dbReference type="EMBL" id="CAF5056729.1"/>
    </source>
</evidence>
<feature type="non-terminal residue" evidence="5">
    <location>
        <position position="79"/>
    </location>
</feature>
<keyword evidence="4" id="KW-0802">TPR repeat</keyword>
<evidence type="ECO:0000256" key="3">
    <source>
        <dbReference type="ARBA" id="ARBA00022737"/>
    </source>
</evidence>
<keyword evidence="2" id="KW-0963">Cytoplasm</keyword>
<reference evidence="5" key="1">
    <citation type="submission" date="2021-02" db="EMBL/GenBank/DDBJ databases">
        <authorList>
            <person name="Nowell W R."/>
        </authorList>
    </citation>
    <scope>NUCLEOTIDE SEQUENCE</scope>
</reference>
<dbReference type="PANTHER" id="PTHR45783">
    <property type="entry name" value="KINESIN LIGHT CHAIN"/>
    <property type="match status" value="1"/>
</dbReference>
<protein>
    <submittedName>
        <fullName evidence="5">Uncharacterized protein</fullName>
    </submittedName>
</protein>
<gene>
    <name evidence="5" type="ORF">BYL167_LOCUS58771</name>
</gene>
<evidence type="ECO:0000256" key="4">
    <source>
        <dbReference type="ARBA" id="ARBA00022803"/>
    </source>
</evidence>
<comment type="subcellular location">
    <subcellularLocation>
        <location evidence="1">Cytoplasm</location>
    </subcellularLocation>
</comment>
<organism evidence="5 6">
    <name type="scientific">Rotaria magnacalcarata</name>
    <dbReference type="NCBI Taxonomy" id="392030"/>
    <lineage>
        <taxon>Eukaryota</taxon>
        <taxon>Metazoa</taxon>
        <taxon>Spiralia</taxon>
        <taxon>Gnathifera</taxon>
        <taxon>Rotifera</taxon>
        <taxon>Eurotatoria</taxon>
        <taxon>Bdelloidea</taxon>
        <taxon>Philodinida</taxon>
        <taxon>Philodinidae</taxon>
        <taxon>Rotaria</taxon>
    </lineage>
</organism>
<dbReference type="GO" id="GO:0019894">
    <property type="term" value="F:kinesin binding"/>
    <property type="evidence" value="ECO:0007669"/>
    <property type="project" value="TreeGrafter"/>
</dbReference>
<evidence type="ECO:0000256" key="1">
    <source>
        <dbReference type="ARBA" id="ARBA00004496"/>
    </source>
</evidence>
<dbReference type="Proteomes" id="UP000681967">
    <property type="component" value="Unassembled WGS sequence"/>
</dbReference>
<dbReference type="EMBL" id="CAJOBH010227362">
    <property type="protein sequence ID" value="CAF5056729.1"/>
    <property type="molecule type" value="Genomic_DNA"/>
</dbReference>
<comment type="caution">
    <text evidence="5">The sequence shown here is derived from an EMBL/GenBank/DDBJ whole genome shotgun (WGS) entry which is preliminary data.</text>
</comment>
<dbReference type="GO" id="GO:0005871">
    <property type="term" value="C:kinesin complex"/>
    <property type="evidence" value="ECO:0007669"/>
    <property type="project" value="InterPro"/>
</dbReference>
<proteinExistence type="predicted"/>
<dbReference type="PANTHER" id="PTHR45783:SF3">
    <property type="entry name" value="KINESIN LIGHT CHAIN"/>
    <property type="match status" value="1"/>
</dbReference>
<keyword evidence="3" id="KW-0677">Repeat</keyword>
<accession>A0A8S3E2F1</accession>
<dbReference type="InterPro" id="IPR002151">
    <property type="entry name" value="Kinesin_light"/>
</dbReference>
<name>A0A8S3E2F1_9BILA</name>
<dbReference type="GO" id="GO:0005737">
    <property type="term" value="C:cytoplasm"/>
    <property type="evidence" value="ECO:0007669"/>
    <property type="project" value="UniProtKB-SubCell"/>
</dbReference>
<dbReference type="AlphaFoldDB" id="A0A8S3E2F1"/>
<dbReference type="GO" id="GO:0007018">
    <property type="term" value="P:microtubule-based movement"/>
    <property type="evidence" value="ECO:0007669"/>
    <property type="project" value="TreeGrafter"/>
</dbReference>